<keyword evidence="2" id="KW-0255">Endonuclease</keyword>
<evidence type="ECO:0000259" key="1">
    <source>
        <dbReference type="Pfam" id="PF05685"/>
    </source>
</evidence>
<dbReference type="SUPFAM" id="SSF52980">
    <property type="entry name" value="Restriction endonuclease-like"/>
    <property type="match status" value="1"/>
</dbReference>
<dbReference type="AlphaFoldDB" id="A0A938XA29"/>
<sequence>MPLFYEKLKERAKELGMAREEFALYAAKRQGEFTVDDYRRLPDEVRAELIDGELIYMEAPDYMHQELIMELSVAFVNCIRANKGTCRVALSPLDVQLDCDDRTMVQPDLVVICDEKKIVRKGICGAPDLCVEVLSPSTRKKDCTLKVQKYMNAGVREYWIVDPDKKAVLTYRFEGEDSPCISMYTFQDKVPVGIFGGCPGIDFREISGRLLF</sequence>
<dbReference type="InterPro" id="IPR012296">
    <property type="entry name" value="Nuclease_put_TT1808"/>
</dbReference>
<gene>
    <name evidence="2" type="ORF">H6A20_03045</name>
</gene>
<evidence type="ECO:0000313" key="2">
    <source>
        <dbReference type="EMBL" id="MBM6947641.1"/>
    </source>
</evidence>
<dbReference type="Gene3D" id="3.90.1570.10">
    <property type="entry name" value="tt1808, chain A"/>
    <property type="match status" value="1"/>
</dbReference>
<dbReference type="PANTHER" id="PTHR36558">
    <property type="entry name" value="GLR1098 PROTEIN"/>
    <property type="match status" value="1"/>
</dbReference>
<dbReference type="RefSeq" id="WP_204905691.1">
    <property type="nucleotide sequence ID" value="NZ_JACJKS010000003.1"/>
</dbReference>
<protein>
    <submittedName>
        <fullName evidence="2">Uma2 family endonuclease</fullName>
    </submittedName>
</protein>
<dbReference type="EMBL" id="JACJKS010000003">
    <property type="protein sequence ID" value="MBM6947641.1"/>
    <property type="molecule type" value="Genomic_DNA"/>
</dbReference>
<dbReference type="InterPro" id="IPR008538">
    <property type="entry name" value="Uma2"/>
</dbReference>
<feature type="domain" description="Putative restriction endonuclease" evidence="1">
    <location>
        <begin position="36"/>
        <end position="174"/>
    </location>
</feature>
<proteinExistence type="predicted"/>
<reference evidence="2" key="2">
    <citation type="journal article" date="2021" name="Sci. Rep.">
        <title>The distribution of antibiotic resistance genes in chicken gut microbiota commensals.</title>
        <authorList>
            <person name="Juricova H."/>
            <person name="Matiasovicova J."/>
            <person name="Kubasova T."/>
            <person name="Cejkova D."/>
            <person name="Rychlik I."/>
        </authorList>
    </citation>
    <scope>NUCLEOTIDE SEQUENCE</scope>
    <source>
        <strain evidence="2">An582</strain>
    </source>
</reference>
<dbReference type="PANTHER" id="PTHR36558:SF1">
    <property type="entry name" value="RESTRICTION ENDONUCLEASE DOMAIN-CONTAINING PROTEIN-RELATED"/>
    <property type="match status" value="1"/>
</dbReference>
<name>A0A938XA29_9CLOT</name>
<evidence type="ECO:0000313" key="3">
    <source>
        <dbReference type="Proteomes" id="UP000705508"/>
    </source>
</evidence>
<reference evidence="2" key="1">
    <citation type="submission" date="2020-08" db="EMBL/GenBank/DDBJ databases">
        <authorList>
            <person name="Cejkova D."/>
            <person name="Kubasova T."/>
            <person name="Jahodarova E."/>
            <person name="Rychlik I."/>
        </authorList>
    </citation>
    <scope>NUCLEOTIDE SEQUENCE</scope>
    <source>
        <strain evidence="2">An582</strain>
    </source>
</reference>
<accession>A0A938XA29</accession>
<comment type="caution">
    <text evidence="2">The sequence shown here is derived from an EMBL/GenBank/DDBJ whole genome shotgun (WGS) entry which is preliminary data.</text>
</comment>
<organism evidence="2 3">
    <name type="scientific">Mordavella massiliensis</name>
    <dbReference type="NCBI Taxonomy" id="1871024"/>
    <lineage>
        <taxon>Bacteria</taxon>
        <taxon>Bacillati</taxon>
        <taxon>Bacillota</taxon>
        <taxon>Clostridia</taxon>
        <taxon>Eubacteriales</taxon>
        <taxon>Clostridiaceae</taxon>
        <taxon>Mordavella</taxon>
    </lineage>
</organism>
<dbReference type="InterPro" id="IPR011335">
    <property type="entry name" value="Restrct_endonuc-II-like"/>
</dbReference>
<keyword evidence="2" id="KW-0378">Hydrolase</keyword>
<dbReference type="Proteomes" id="UP000705508">
    <property type="component" value="Unassembled WGS sequence"/>
</dbReference>
<dbReference type="GO" id="GO:0004519">
    <property type="term" value="F:endonuclease activity"/>
    <property type="evidence" value="ECO:0007669"/>
    <property type="project" value="UniProtKB-KW"/>
</dbReference>
<keyword evidence="2" id="KW-0540">Nuclease</keyword>
<dbReference type="CDD" id="cd06260">
    <property type="entry name" value="DUF820-like"/>
    <property type="match status" value="1"/>
</dbReference>
<dbReference type="Pfam" id="PF05685">
    <property type="entry name" value="Uma2"/>
    <property type="match status" value="1"/>
</dbReference>